<proteinExistence type="predicted"/>
<dbReference type="AlphaFoldDB" id="A0A2P2QKT2"/>
<dbReference type="EMBL" id="GGEC01087117">
    <property type="protein sequence ID" value="MBX67601.1"/>
    <property type="molecule type" value="Transcribed_RNA"/>
</dbReference>
<name>A0A2P2QKT2_RHIMU</name>
<reference evidence="1" key="1">
    <citation type="submission" date="2018-02" db="EMBL/GenBank/DDBJ databases">
        <title>Rhizophora mucronata_Transcriptome.</title>
        <authorList>
            <person name="Meera S.P."/>
            <person name="Sreeshan A."/>
            <person name="Augustine A."/>
        </authorList>
    </citation>
    <scope>NUCLEOTIDE SEQUENCE</scope>
    <source>
        <tissue evidence="1">Leaf</tissue>
    </source>
</reference>
<organism evidence="1">
    <name type="scientific">Rhizophora mucronata</name>
    <name type="common">Asiatic mangrove</name>
    <dbReference type="NCBI Taxonomy" id="61149"/>
    <lineage>
        <taxon>Eukaryota</taxon>
        <taxon>Viridiplantae</taxon>
        <taxon>Streptophyta</taxon>
        <taxon>Embryophyta</taxon>
        <taxon>Tracheophyta</taxon>
        <taxon>Spermatophyta</taxon>
        <taxon>Magnoliopsida</taxon>
        <taxon>eudicotyledons</taxon>
        <taxon>Gunneridae</taxon>
        <taxon>Pentapetalae</taxon>
        <taxon>rosids</taxon>
        <taxon>fabids</taxon>
        <taxon>Malpighiales</taxon>
        <taxon>Rhizophoraceae</taxon>
        <taxon>Rhizophora</taxon>
    </lineage>
</organism>
<sequence>MNIFKFYVKAKIYSRNFSLLCLALVDIDSVIPFSISLFIDTTVLPFHHSYKLLNLNYGFSVLKLGETWTSLWFMGNV</sequence>
<accession>A0A2P2QKT2</accession>
<protein>
    <submittedName>
        <fullName evidence="1">Uncharacterized protein</fullName>
    </submittedName>
</protein>
<evidence type="ECO:0000313" key="1">
    <source>
        <dbReference type="EMBL" id="MBX67601.1"/>
    </source>
</evidence>